<dbReference type="SUPFAM" id="SSF50978">
    <property type="entry name" value="WD40 repeat-like"/>
    <property type="match status" value="1"/>
</dbReference>
<name>A0A8B6FM13_MYTGA</name>
<keyword evidence="13" id="KW-0862">Zinc</keyword>
<dbReference type="InterPro" id="IPR013083">
    <property type="entry name" value="Znf_RING/FYVE/PHD"/>
</dbReference>
<evidence type="ECO:0000256" key="17">
    <source>
        <dbReference type="SAM" id="MobiDB-lite"/>
    </source>
</evidence>
<feature type="compositionally biased region" description="Polar residues" evidence="17">
    <location>
        <begin position="261"/>
        <end position="282"/>
    </location>
</feature>
<keyword evidence="12" id="KW-0833">Ubl conjugation pathway</keyword>
<sequence>HLNGLLQKEKSDTEADSINDHGFVFVFLNRMNDLIQNFTVDVKMILHIHAGRLLQFLCEQSALDPYTHPNRVLKTPIHSALDPLTLGPIGGKLPPVVSALDPYTHWNQGPLTDLSFEKDIDVEAEMGEDNDSDVSIVSEVNVEDSDDEDVEVDVDTLPNHEENQQVLPSVGAATVVDSGAQSSRSTLPGVITLPPLPSLNLETNAETSVESITNITIQSNAVTTMDSVHNITMQPITTSSSNSLSTILSSSSSSNQPSTSVSMETTGSSVPHSASNQPSTSAAPVDMGTTGSGGSNSSPNQPSTSSAASVAMETAGNGGPNLGAPSTLSTVLSSVSATNAVQVIQGHTDSPRDFRSPKRRRIMTPEKPGGGEPEDEGNCCPICFEEWTSSGNHRLASLKCGHLFGQSCIDKWLKGQGGKCPQCNSKAKRQDIRVLYAKCLKVVDTTERDRALQDFEKEKEGRRRSEMEAAQIRMQYQMTVGDNNKLRTEIAKLREQLQNVRSQPSQMSINSSQSNVSDNPTSTQSDGQFILDKTIKIWDGGNCRVMAYSPSLATLVVSQPSASSLFPGFGIKKISTLDFKTSQYLTIHSKTIRDVSFHPNVDDGILLSCALDKTVKMTSVISNAVVQTYETQLPSWSCVWNADDRNFFYVGMQNGRVLEYDIRNTIEHVQELNTEGSRSPVASLQYVPSDMNAMFRCGGLLVGQLDKVSFYEKKQDQHKLHILPVEGSLSSQCFEPNTRHLLCSFKPSQKHAAVRHQLCEMNCVNISADPTTLDMSCSCDIVQTFHAGRTQTLLSKSVLLPHPTMENNMLVCAGEESTQSLHIWDCGKSQLKQRLRTDGAVLDICAIKTNNMTYLAALTDKILKVFKWC</sequence>
<dbReference type="GO" id="GO:0016605">
    <property type="term" value="C:PML body"/>
    <property type="evidence" value="ECO:0007669"/>
    <property type="project" value="UniProtKB-SubCell"/>
</dbReference>
<feature type="region of interest" description="Disordered" evidence="17">
    <location>
        <begin position="344"/>
        <end position="375"/>
    </location>
</feature>
<evidence type="ECO:0000256" key="3">
    <source>
        <dbReference type="ARBA" id="ARBA00004496"/>
    </source>
</evidence>
<evidence type="ECO:0000256" key="13">
    <source>
        <dbReference type="ARBA" id="ARBA00022833"/>
    </source>
</evidence>
<proteinExistence type="predicted"/>
<dbReference type="SMART" id="SM00184">
    <property type="entry name" value="RING"/>
    <property type="match status" value="1"/>
</dbReference>
<evidence type="ECO:0000256" key="12">
    <source>
        <dbReference type="ARBA" id="ARBA00022786"/>
    </source>
</evidence>
<comment type="catalytic activity">
    <reaction evidence="1">
        <text>S-ubiquitinyl-[E2 ubiquitin-conjugating enzyme]-L-cysteine + [acceptor protein]-L-lysine = [E2 ubiquitin-conjugating enzyme]-L-cysteine + N(6)-ubiquitinyl-[acceptor protein]-L-lysine.</text>
        <dbReference type="EC" id="2.3.2.27"/>
    </reaction>
</comment>
<dbReference type="Pfam" id="PF23419">
    <property type="entry name" value="WD40_RFWD3"/>
    <property type="match status" value="1"/>
</dbReference>
<evidence type="ECO:0000256" key="14">
    <source>
        <dbReference type="ARBA" id="ARBA00023204"/>
    </source>
</evidence>
<accession>A0A8B6FM13</accession>
<dbReference type="GO" id="GO:0008270">
    <property type="term" value="F:zinc ion binding"/>
    <property type="evidence" value="ECO:0007669"/>
    <property type="project" value="UniProtKB-KW"/>
</dbReference>
<dbReference type="Pfam" id="PF13639">
    <property type="entry name" value="zf-RING_2"/>
    <property type="match status" value="1"/>
</dbReference>
<evidence type="ECO:0000259" key="18">
    <source>
        <dbReference type="PROSITE" id="PS50089"/>
    </source>
</evidence>
<keyword evidence="15" id="KW-0539">Nucleus</keyword>
<dbReference type="Proteomes" id="UP000596742">
    <property type="component" value="Unassembled WGS sequence"/>
</dbReference>
<feature type="non-terminal residue" evidence="19">
    <location>
        <position position="869"/>
    </location>
</feature>
<dbReference type="OrthoDB" id="5600418at2759"/>
<feature type="compositionally biased region" description="Low complexity" evidence="17">
    <location>
        <begin position="236"/>
        <end position="260"/>
    </location>
</feature>
<evidence type="ECO:0000256" key="8">
    <source>
        <dbReference type="ARBA" id="ARBA00022679"/>
    </source>
</evidence>
<dbReference type="EC" id="2.3.2.27" evidence="5"/>
<keyword evidence="11 16" id="KW-0863">Zinc-finger</keyword>
<evidence type="ECO:0000256" key="1">
    <source>
        <dbReference type="ARBA" id="ARBA00000900"/>
    </source>
</evidence>
<feature type="region of interest" description="Disordered" evidence="17">
    <location>
        <begin position="236"/>
        <end position="325"/>
    </location>
</feature>
<keyword evidence="11 16" id="KW-0479">Metal-binding</keyword>
<keyword evidence="20" id="KW-1185">Reference proteome</keyword>
<gene>
    <name evidence="19" type="ORF">MGAL_10B073474</name>
</gene>
<organism evidence="19 20">
    <name type="scientific">Mytilus galloprovincialis</name>
    <name type="common">Mediterranean mussel</name>
    <dbReference type="NCBI Taxonomy" id="29158"/>
    <lineage>
        <taxon>Eukaryota</taxon>
        <taxon>Metazoa</taxon>
        <taxon>Spiralia</taxon>
        <taxon>Lophotrochozoa</taxon>
        <taxon>Mollusca</taxon>
        <taxon>Bivalvia</taxon>
        <taxon>Autobranchia</taxon>
        <taxon>Pteriomorphia</taxon>
        <taxon>Mytilida</taxon>
        <taxon>Mytiloidea</taxon>
        <taxon>Mytilidae</taxon>
        <taxon>Mytilinae</taxon>
        <taxon>Mytilus</taxon>
    </lineage>
</organism>
<keyword evidence="6" id="KW-0963">Cytoplasm</keyword>
<dbReference type="AlphaFoldDB" id="A0A8B6FM13"/>
<evidence type="ECO:0000256" key="9">
    <source>
        <dbReference type="ARBA" id="ARBA00022737"/>
    </source>
</evidence>
<keyword evidence="14" id="KW-0234">DNA repair</keyword>
<dbReference type="GO" id="GO:0016567">
    <property type="term" value="P:protein ubiquitination"/>
    <property type="evidence" value="ECO:0007669"/>
    <property type="project" value="InterPro"/>
</dbReference>
<evidence type="ECO:0000313" key="19">
    <source>
        <dbReference type="EMBL" id="VDI50682.1"/>
    </source>
</evidence>
<keyword evidence="9" id="KW-0677">Repeat</keyword>
<dbReference type="SMART" id="SM00320">
    <property type="entry name" value="WD40"/>
    <property type="match status" value="3"/>
</dbReference>
<keyword evidence="8 19" id="KW-0808">Transferase</keyword>
<dbReference type="InterPro" id="IPR037381">
    <property type="entry name" value="RFWD3"/>
</dbReference>
<dbReference type="InterPro" id="IPR001841">
    <property type="entry name" value="Znf_RING"/>
</dbReference>
<dbReference type="InterPro" id="IPR001680">
    <property type="entry name" value="WD40_rpt"/>
</dbReference>
<evidence type="ECO:0000256" key="7">
    <source>
        <dbReference type="ARBA" id="ARBA00022574"/>
    </source>
</evidence>
<dbReference type="GO" id="GO:0036297">
    <property type="term" value="P:interstrand cross-link repair"/>
    <property type="evidence" value="ECO:0007669"/>
    <property type="project" value="InterPro"/>
</dbReference>
<comment type="pathway">
    <text evidence="4">Protein modification; protein ubiquitination.</text>
</comment>
<dbReference type="InterPro" id="IPR036322">
    <property type="entry name" value="WD40_repeat_dom_sf"/>
</dbReference>
<dbReference type="PROSITE" id="PS50089">
    <property type="entry name" value="ZF_RING_2"/>
    <property type="match status" value="1"/>
</dbReference>
<evidence type="ECO:0000313" key="20">
    <source>
        <dbReference type="Proteomes" id="UP000596742"/>
    </source>
</evidence>
<evidence type="ECO:0000256" key="4">
    <source>
        <dbReference type="ARBA" id="ARBA00004906"/>
    </source>
</evidence>
<evidence type="ECO:0000256" key="11">
    <source>
        <dbReference type="ARBA" id="ARBA00022771"/>
    </source>
</evidence>
<dbReference type="GO" id="GO:0061630">
    <property type="term" value="F:ubiquitin protein ligase activity"/>
    <property type="evidence" value="ECO:0007669"/>
    <property type="project" value="UniProtKB-EC"/>
</dbReference>
<dbReference type="Gene3D" id="3.30.40.10">
    <property type="entry name" value="Zinc/RING finger domain, C3HC4 (zinc finger)"/>
    <property type="match status" value="1"/>
</dbReference>
<dbReference type="GO" id="GO:0005737">
    <property type="term" value="C:cytoplasm"/>
    <property type="evidence" value="ECO:0007669"/>
    <property type="project" value="UniProtKB-SubCell"/>
</dbReference>
<dbReference type="InterPro" id="IPR056527">
    <property type="entry name" value="WD40_RFWD3"/>
</dbReference>
<keyword evidence="10" id="KW-0227">DNA damage</keyword>
<dbReference type="InterPro" id="IPR015943">
    <property type="entry name" value="WD40/YVTN_repeat-like_dom_sf"/>
</dbReference>
<comment type="subcellular location">
    <subcellularLocation>
        <location evidence="3">Cytoplasm</location>
    </subcellularLocation>
    <subcellularLocation>
        <location evidence="2">Nucleus</location>
        <location evidence="2">PML body</location>
    </subcellularLocation>
</comment>
<protein>
    <recommendedName>
        <fullName evidence="5">RING-type E3 ubiquitin transferase</fullName>
        <ecNumber evidence="5">2.3.2.27</ecNumber>
    </recommendedName>
</protein>
<dbReference type="EMBL" id="UYJE01006979">
    <property type="protein sequence ID" value="VDI50682.1"/>
    <property type="molecule type" value="Genomic_DNA"/>
</dbReference>
<feature type="region of interest" description="Disordered" evidence="17">
    <location>
        <begin position="499"/>
        <end position="524"/>
    </location>
</feature>
<reference evidence="19" key="1">
    <citation type="submission" date="2018-11" db="EMBL/GenBank/DDBJ databases">
        <authorList>
            <person name="Alioto T."/>
            <person name="Alioto T."/>
        </authorList>
    </citation>
    <scope>NUCLEOTIDE SEQUENCE</scope>
</reference>
<keyword evidence="19" id="KW-0012">Acyltransferase</keyword>
<dbReference type="SUPFAM" id="SSF57850">
    <property type="entry name" value="RING/U-box"/>
    <property type="match status" value="1"/>
</dbReference>
<feature type="domain" description="RING-type" evidence="18">
    <location>
        <begin position="380"/>
        <end position="424"/>
    </location>
</feature>
<evidence type="ECO:0000256" key="16">
    <source>
        <dbReference type="PROSITE-ProRule" id="PRU00175"/>
    </source>
</evidence>
<dbReference type="Gene3D" id="2.130.10.10">
    <property type="entry name" value="YVTN repeat-like/Quinoprotein amine dehydrogenase"/>
    <property type="match status" value="1"/>
</dbReference>
<comment type="caution">
    <text evidence="19">The sequence shown here is derived from an EMBL/GenBank/DDBJ whole genome shotgun (WGS) entry which is preliminary data.</text>
</comment>
<evidence type="ECO:0000256" key="15">
    <source>
        <dbReference type="ARBA" id="ARBA00023242"/>
    </source>
</evidence>
<dbReference type="CDD" id="cd16450">
    <property type="entry name" value="mRING-C3HGC3_RFWD3"/>
    <property type="match status" value="1"/>
</dbReference>
<dbReference type="PANTHER" id="PTHR16047">
    <property type="entry name" value="RFWD3 PROTEIN"/>
    <property type="match status" value="1"/>
</dbReference>
<evidence type="ECO:0000256" key="5">
    <source>
        <dbReference type="ARBA" id="ARBA00012483"/>
    </source>
</evidence>
<feature type="compositionally biased region" description="Low complexity" evidence="17">
    <location>
        <begin position="295"/>
        <end position="309"/>
    </location>
</feature>
<evidence type="ECO:0000256" key="2">
    <source>
        <dbReference type="ARBA" id="ARBA00004322"/>
    </source>
</evidence>
<dbReference type="PANTHER" id="PTHR16047:SF7">
    <property type="entry name" value="E3 UBIQUITIN-PROTEIN LIGASE RFWD3"/>
    <property type="match status" value="1"/>
</dbReference>
<evidence type="ECO:0000256" key="10">
    <source>
        <dbReference type="ARBA" id="ARBA00022763"/>
    </source>
</evidence>
<evidence type="ECO:0000256" key="6">
    <source>
        <dbReference type="ARBA" id="ARBA00022490"/>
    </source>
</evidence>
<keyword evidence="7" id="KW-0853">WD repeat</keyword>